<comment type="caution">
    <text evidence="2">The sequence shown here is derived from an EMBL/GenBank/DDBJ whole genome shotgun (WGS) entry which is preliminary data.</text>
</comment>
<dbReference type="PANTHER" id="PTHR22954:SF3">
    <property type="entry name" value="PROTEIN CBG08539"/>
    <property type="match status" value="1"/>
</dbReference>
<evidence type="ECO:0000313" key="2">
    <source>
        <dbReference type="EMBL" id="KAH7932068.1"/>
    </source>
</evidence>
<feature type="region of interest" description="Disordered" evidence="1">
    <location>
        <begin position="86"/>
        <end position="135"/>
    </location>
</feature>
<feature type="compositionally biased region" description="Polar residues" evidence="1">
    <location>
        <begin position="110"/>
        <end position="122"/>
    </location>
</feature>
<name>A0A9D4PA98_RHISA</name>
<dbReference type="VEuPathDB" id="VectorBase:RSAN_026183"/>
<keyword evidence="3" id="KW-1185">Reference proteome</keyword>
<dbReference type="Pfam" id="PF03564">
    <property type="entry name" value="DUF1759"/>
    <property type="match status" value="1"/>
</dbReference>
<protein>
    <submittedName>
        <fullName evidence="2">Uncharacterized protein</fullName>
    </submittedName>
</protein>
<dbReference type="InterPro" id="IPR005312">
    <property type="entry name" value="DUF1759"/>
</dbReference>
<accession>A0A9D4PA98</accession>
<dbReference type="Proteomes" id="UP000821837">
    <property type="component" value="Unassembled WGS sequence"/>
</dbReference>
<gene>
    <name evidence="2" type="ORF">HPB52_024914</name>
</gene>
<evidence type="ECO:0000313" key="3">
    <source>
        <dbReference type="Proteomes" id="UP000821837"/>
    </source>
</evidence>
<reference evidence="2" key="2">
    <citation type="submission" date="2021-09" db="EMBL/GenBank/DDBJ databases">
        <authorList>
            <person name="Jia N."/>
            <person name="Wang J."/>
            <person name="Shi W."/>
            <person name="Du L."/>
            <person name="Sun Y."/>
            <person name="Zhan W."/>
            <person name="Jiang J."/>
            <person name="Wang Q."/>
            <person name="Zhang B."/>
            <person name="Ji P."/>
            <person name="Sakyi L.B."/>
            <person name="Cui X."/>
            <person name="Yuan T."/>
            <person name="Jiang B."/>
            <person name="Yang W."/>
            <person name="Lam T.T.-Y."/>
            <person name="Chang Q."/>
            <person name="Ding S."/>
            <person name="Wang X."/>
            <person name="Zhu J."/>
            <person name="Ruan X."/>
            <person name="Zhao L."/>
            <person name="Wei J."/>
            <person name="Que T."/>
            <person name="Du C."/>
            <person name="Cheng J."/>
            <person name="Dai P."/>
            <person name="Han X."/>
            <person name="Huang E."/>
            <person name="Gao Y."/>
            <person name="Liu J."/>
            <person name="Shao H."/>
            <person name="Ye R."/>
            <person name="Li L."/>
            <person name="Wei W."/>
            <person name="Wang X."/>
            <person name="Wang C."/>
            <person name="Huo Q."/>
            <person name="Li W."/>
            <person name="Guo W."/>
            <person name="Chen H."/>
            <person name="Chen S."/>
            <person name="Zhou L."/>
            <person name="Zhou L."/>
            <person name="Ni X."/>
            <person name="Tian J."/>
            <person name="Zhou Y."/>
            <person name="Sheng Y."/>
            <person name="Liu T."/>
            <person name="Pan Y."/>
            <person name="Xia L."/>
            <person name="Li J."/>
            <person name="Zhao F."/>
            <person name="Cao W."/>
        </authorList>
    </citation>
    <scope>NUCLEOTIDE SEQUENCE</scope>
    <source>
        <strain evidence="2">Rsan-2018</strain>
        <tissue evidence="2">Larvae</tissue>
    </source>
</reference>
<feature type="region of interest" description="Disordered" evidence="1">
    <location>
        <begin position="294"/>
        <end position="324"/>
    </location>
</feature>
<dbReference type="AlphaFoldDB" id="A0A9D4PA98"/>
<sequence length="385" mass="42587">MDQLRPKRGFGRTGITKALSTLDALLANSTTPAGRLQEILDLIVVKNAQLVRFDTEIQVALHDDELEADLTIAYEYEEKVSYAQTRVRRATEPGPPIPPASVPVTASPTSEALASTSTQVANSPSPGLSTPTPPSSIALPKLHIPSFAGERRERQGFWDQYRVSIHDNDCIPKIDKFKYLLTYLTGAAKAAIQGICLAEANYDVAIQILSDRFGCRDMLIDDHLDNLLSVAPVRSSADRILLKALPPDLSILYRQRQKEALLAENADASQGAQLQVKDLMNFIRFQIEIREESGLEEATSSTSWRPPQREFRPPQPPLPSAAALSAEVRPPYSRPCLLCNSPEHTIEECSERLAPKEKRRRLQVDKLCFRCAEHPCSATNALDGI</sequence>
<organism evidence="2 3">
    <name type="scientific">Rhipicephalus sanguineus</name>
    <name type="common">Brown dog tick</name>
    <name type="synonym">Ixodes sanguineus</name>
    <dbReference type="NCBI Taxonomy" id="34632"/>
    <lineage>
        <taxon>Eukaryota</taxon>
        <taxon>Metazoa</taxon>
        <taxon>Ecdysozoa</taxon>
        <taxon>Arthropoda</taxon>
        <taxon>Chelicerata</taxon>
        <taxon>Arachnida</taxon>
        <taxon>Acari</taxon>
        <taxon>Parasitiformes</taxon>
        <taxon>Ixodida</taxon>
        <taxon>Ixodoidea</taxon>
        <taxon>Ixodidae</taxon>
        <taxon>Rhipicephalinae</taxon>
        <taxon>Rhipicephalus</taxon>
        <taxon>Rhipicephalus</taxon>
    </lineage>
</organism>
<proteinExistence type="predicted"/>
<evidence type="ECO:0000256" key="1">
    <source>
        <dbReference type="SAM" id="MobiDB-lite"/>
    </source>
</evidence>
<dbReference type="PANTHER" id="PTHR22954">
    <property type="entry name" value="RETROVIRAL PROTEASE-RELATED"/>
    <property type="match status" value="1"/>
</dbReference>
<dbReference type="EMBL" id="JABSTV010001741">
    <property type="protein sequence ID" value="KAH7932068.1"/>
    <property type="molecule type" value="Genomic_DNA"/>
</dbReference>
<reference evidence="2" key="1">
    <citation type="journal article" date="2020" name="Cell">
        <title>Large-Scale Comparative Analyses of Tick Genomes Elucidate Their Genetic Diversity and Vector Capacities.</title>
        <authorList>
            <consortium name="Tick Genome and Microbiome Consortium (TIGMIC)"/>
            <person name="Jia N."/>
            <person name="Wang J."/>
            <person name="Shi W."/>
            <person name="Du L."/>
            <person name="Sun Y."/>
            <person name="Zhan W."/>
            <person name="Jiang J.F."/>
            <person name="Wang Q."/>
            <person name="Zhang B."/>
            <person name="Ji P."/>
            <person name="Bell-Sakyi L."/>
            <person name="Cui X.M."/>
            <person name="Yuan T.T."/>
            <person name="Jiang B.G."/>
            <person name="Yang W.F."/>
            <person name="Lam T.T."/>
            <person name="Chang Q.C."/>
            <person name="Ding S.J."/>
            <person name="Wang X.J."/>
            <person name="Zhu J.G."/>
            <person name="Ruan X.D."/>
            <person name="Zhao L."/>
            <person name="Wei J.T."/>
            <person name="Ye R.Z."/>
            <person name="Que T.C."/>
            <person name="Du C.H."/>
            <person name="Zhou Y.H."/>
            <person name="Cheng J.X."/>
            <person name="Dai P.F."/>
            <person name="Guo W.B."/>
            <person name="Han X.H."/>
            <person name="Huang E.J."/>
            <person name="Li L.F."/>
            <person name="Wei W."/>
            <person name="Gao Y.C."/>
            <person name="Liu J.Z."/>
            <person name="Shao H.Z."/>
            <person name="Wang X."/>
            <person name="Wang C.C."/>
            <person name="Yang T.C."/>
            <person name="Huo Q.B."/>
            <person name="Li W."/>
            <person name="Chen H.Y."/>
            <person name="Chen S.E."/>
            <person name="Zhou L.G."/>
            <person name="Ni X.B."/>
            <person name="Tian J.H."/>
            <person name="Sheng Y."/>
            <person name="Liu T."/>
            <person name="Pan Y.S."/>
            <person name="Xia L.Y."/>
            <person name="Li J."/>
            <person name="Zhao F."/>
            <person name="Cao W.C."/>
        </authorList>
    </citation>
    <scope>NUCLEOTIDE SEQUENCE</scope>
    <source>
        <strain evidence="2">Rsan-2018</strain>
    </source>
</reference>